<feature type="domain" description="Histidine kinase/HSP90-like ATPase" evidence="11">
    <location>
        <begin position="311"/>
        <end position="416"/>
    </location>
</feature>
<evidence type="ECO:0000256" key="9">
    <source>
        <dbReference type="SAM" id="MobiDB-lite"/>
    </source>
</evidence>
<evidence type="ECO:0000256" key="4">
    <source>
        <dbReference type="ARBA" id="ARBA00022679"/>
    </source>
</evidence>
<keyword evidence="7" id="KW-0067">ATP-binding</keyword>
<protein>
    <recommendedName>
        <fullName evidence="2">histidine kinase</fullName>
        <ecNumber evidence="2">2.7.13.3</ecNumber>
    </recommendedName>
</protein>
<feature type="transmembrane region" description="Helical" evidence="10">
    <location>
        <begin position="142"/>
        <end position="161"/>
    </location>
</feature>
<gene>
    <name evidence="13" type="ORF">NP777_20725</name>
</gene>
<feature type="domain" description="Signal transduction histidine kinase subgroup 3 dimerisation and phosphoacceptor" evidence="12">
    <location>
        <begin position="197"/>
        <end position="263"/>
    </location>
</feature>
<keyword evidence="10" id="KW-0472">Membrane</keyword>
<evidence type="ECO:0000313" key="13">
    <source>
        <dbReference type="EMBL" id="MCQ8190654.1"/>
    </source>
</evidence>
<dbReference type="Pfam" id="PF07730">
    <property type="entry name" value="HisKA_3"/>
    <property type="match status" value="1"/>
</dbReference>
<dbReference type="EMBL" id="JANIAA010000012">
    <property type="protein sequence ID" value="MCQ8190654.1"/>
    <property type="molecule type" value="Genomic_DNA"/>
</dbReference>
<keyword evidence="6 13" id="KW-0418">Kinase</keyword>
<comment type="catalytic activity">
    <reaction evidence="1">
        <text>ATP + protein L-histidine = ADP + protein N-phospho-L-histidine.</text>
        <dbReference type="EC" id="2.7.13.3"/>
    </reaction>
</comment>
<evidence type="ECO:0000256" key="3">
    <source>
        <dbReference type="ARBA" id="ARBA00022553"/>
    </source>
</evidence>
<feature type="transmembrane region" description="Helical" evidence="10">
    <location>
        <begin position="120"/>
        <end position="136"/>
    </location>
</feature>
<keyword evidence="8" id="KW-0902">Two-component regulatory system</keyword>
<dbReference type="InterPro" id="IPR050482">
    <property type="entry name" value="Sensor_HK_TwoCompSys"/>
</dbReference>
<dbReference type="SUPFAM" id="SSF55874">
    <property type="entry name" value="ATPase domain of HSP90 chaperone/DNA topoisomerase II/histidine kinase"/>
    <property type="match status" value="1"/>
</dbReference>
<comment type="caution">
    <text evidence="13">The sequence shown here is derived from an EMBL/GenBank/DDBJ whole genome shotgun (WGS) entry which is preliminary data.</text>
</comment>
<evidence type="ECO:0000256" key="8">
    <source>
        <dbReference type="ARBA" id="ARBA00023012"/>
    </source>
</evidence>
<feature type="compositionally biased region" description="Low complexity" evidence="9">
    <location>
        <begin position="442"/>
        <end position="457"/>
    </location>
</feature>
<keyword evidence="10" id="KW-0812">Transmembrane</keyword>
<organism evidence="13 14">
    <name type="scientific">Streptomyces rugosispiralis</name>
    <dbReference type="NCBI Taxonomy" id="2967341"/>
    <lineage>
        <taxon>Bacteria</taxon>
        <taxon>Bacillati</taxon>
        <taxon>Actinomycetota</taxon>
        <taxon>Actinomycetes</taxon>
        <taxon>Kitasatosporales</taxon>
        <taxon>Streptomycetaceae</taxon>
        <taxon>Streptomyces</taxon>
    </lineage>
</organism>
<dbReference type="CDD" id="cd16917">
    <property type="entry name" value="HATPase_UhpB-NarQ-NarX-like"/>
    <property type="match status" value="1"/>
</dbReference>
<dbReference type="PANTHER" id="PTHR24421:SF10">
    <property type="entry name" value="NITRATE_NITRITE SENSOR PROTEIN NARQ"/>
    <property type="match status" value="1"/>
</dbReference>
<dbReference type="PANTHER" id="PTHR24421">
    <property type="entry name" value="NITRATE/NITRITE SENSOR PROTEIN NARX-RELATED"/>
    <property type="match status" value="1"/>
</dbReference>
<feature type="compositionally biased region" description="Polar residues" evidence="9">
    <location>
        <begin position="349"/>
        <end position="364"/>
    </location>
</feature>
<accession>A0ABT1UZU9</accession>
<reference evidence="13 14" key="1">
    <citation type="submission" date="2022-07" db="EMBL/GenBank/DDBJ databases">
        <authorList>
            <person name="Phongsopitanun W."/>
            <person name="Tanasupawat S."/>
        </authorList>
    </citation>
    <scope>NUCLEOTIDE SEQUENCE [LARGE SCALE GENOMIC DNA]</scope>
    <source>
        <strain evidence="13 14">RCU-064</strain>
    </source>
</reference>
<name>A0ABT1UZU9_9ACTN</name>
<evidence type="ECO:0000256" key="7">
    <source>
        <dbReference type="ARBA" id="ARBA00022840"/>
    </source>
</evidence>
<sequence>MSTSLERYTDRFEQYADRYPLVIDVVLVLSLMGCATLGSNLTLPGAEPPDQDRAATVLMGVSCLALLKYRSHPRTAVVVTAVCTVIAISLGYLLTPLLLGPVMAALYWLATLTDRKTTRVFGGTIMAALMATSALADSMDSLSLVLRTVGPFFWLLLPLAAGNMTRLRRAYLASVQARAEHAERTREEEARLRVTEERMRIARELHDVVAHHMALANAQAGTAAHLALTSPQQTKKILTDLTGTTSSALRELKATLGLLRQTDDPASASLEPSPGLARLPELVSACASAGLAVTVSTTGEPRPLSPGVDLTAFRIVQEALTNVSKHAAVDSAQVRLAYSGSRLLITVSNDGPDTNGTPGTSDTHGTIGATDAAKAMPGRGFGVMGMRERARTIGGELCAGPRPEGGFEVTTALPLQPSASEASQASEAPEAREAPEKREAPEAAVGATGATGATDAPARGEES</sequence>
<dbReference type="InterPro" id="IPR036890">
    <property type="entry name" value="HATPase_C_sf"/>
</dbReference>
<evidence type="ECO:0000256" key="6">
    <source>
        <dbReference type="ARBA" id="ARBA00022777"/>
    </source>
</evidence>
<feature type="transmembrane region" description="Helical" evidence="10">
    <location>
        <begin position="21"/>
        <end position="43"/>
    </location>
</feature>
<dbReference type="GO" id="GO:0016301">
    <property type="term" value="F:kinase activity"/>
    <property type="evidence" value="ECO:0007669"/>
    <property type="project" value="UniProtKB-KW"/>
</dbReference>
<dbReference type="InterPro" id="IPR011712">
    <property type="entry name" value="Sig_transdc_His_kin_sub3_dim/P"/>
</dbReference>
<evidence type="ECO:0000256" key="2">
    <source>
        <dbReference type="ARBA" id="ARBA00012438"/>
    </source>
</evidence>
<feature type="region of interest" description="Disordered" evidence="9">
    <location>
        <begin position="399"/>
        <end position="463"/>
    </location>
</feature>
<evidence type="ECO:0000256" key="5">
    <source>
        <dbReference type="ARBA" id="ARBA00022741"/>
    </source>
</evidence>
<dbReference type="Pfam" id="PF02518">
    <property type="entry name" value="HATPase_c"/>
    <property type="match status" value="1"/>
</dbReference>
<proteinExistence type="predicted"/>
<evidence type="ECO:0000256" key="1">
    <source>
        <dbReference type="ARBA" id="ARBA00000085"/>
    </source>
</evidence>
<feature type="region of interest" description="Disordered" evidence="9">
    <location>
        <begin position="349"/>
        <end position="374"/>
    </location>
</feature>
<dbReference type="Proteomes" id="UP001204746">
    <property type="component" value="Unassembled WGS sequence"/>
</dbReference>
<feature type="compositionally biased region" description="Basic and acidic residues" evidence="9">
    <location>
        <begin position="429"/>
        <end position="441"/>
    </location>
</feature>
<keyword evidence="5" id="KW-0547">Nucleotide-binding</keyword>
<keyword evidence="10" id="KW-1133">Transmembrane helix</keyword>
<keyword evidence="4" id="KW-0808">Transferase</keyword>
<dbReference type="Gene3D" id="1.20.5.1930">
    <property type="match status" value="1"/>
</dbReference>
<keyword evidence="14" id="KW-1185">Reference proteome</keyword>
<evidence type="ECO:0000259" key="12">
    <source>
        <dbReference type="Pfam" id="PF07730"/>
    </source>
</evidence>
<evidence type="ECO:0000259" key="11">
    <source>
        <dbReference type="Pfam" id="PF02518"/>
    </source>
</evidence>
<evidence type="ECO:0000256" key="10">
    <source>
        <dbReference type="SAM" id="Phobius"/>
    </source>
</evidence>
<dbReference type="EC" id="2.7.13.3" evidence="2"/>
<dbReference type="Gene3D" id="3.30.565.10">
    <property type="entry name" value="Histidine kinase-like ATPase, C-terminal domain"/>
    <property type="match status" value="1"/>
</dbReference>
<keyword evidence="3" id="KW-0597">Phosphoprotein</keyword>
<feature type="transmembrane region" description="Helical" evidence="10">
    <location>
        <begin position="76"/>
        <end position="108"/>
    </location>
</feature>
<feature type="compositionally biased region" description="Low complexity" evidence="9">
    <location>
        <begin position="416"/>
        <end position="428"/>
    </location>
</feature>
<dbReference type="RefSeq" id="WP_256651653.1">
    <property type="nucleotide sequence ID" value="NZ_JANIAA010000012.1"/>
</dbReference>
<evidence type="ECO:0000313" key="14">
    <source>
        <dbReference type="Proteomes" id="UP001204746"/>
    </source>
</evidence>
<dbReference type="InterPro" id="IPR003594">
    <property type="entry name" value="HATPase_dom"/>
</dbReference>